<keyword evidence="4" id="KW-0456">Lyase</keyword>
<dbReference type="GO" id="GO:0006144">
    <property type="term" value="P:purine nucleobase metabolic process"/>
    <property type="evidence" value="ECO:0007669"/>
    <property type="project" value="UniProtKB-KW"/>
</dbReference>
<evidence type="ECO:0000313" key="9">
    <source>
        <dbReference type="Proteomes" id="UP001303647"/>
    </source>
</evidence>
<name>A0AAN7CMT2_9PEZI</name>
<evidence type="ECO:0000256" key="7">
    <source>
        <dbReference type="SAM" id="Phobius"/>
    </source>
</evidence>
<comment type="caution">
    <text evidence="8">The sequence shown here is derived from an EMBL/GenBank/DDBJ whole genome shotgun (WGS) entry which is preliminary data.</text>
</comment>
<keyword evidence="7" id="KW-0472">Membrane</keyword>
<dbReference type="InterPro" id="IPR011051">
    <property type="entry name" value="RmlC_Cupin_sf"/>
</dbReference>
<dbReference type="EMBL" id="MU857757">
    <property type="protein sequence ID" value="KAK4244107.1"/>
    <property type="molecule type" value="Genomic_DNA"/>
</dbReference>
<dbReference type="GO" id="GO:0016020">
    <property type="term" value="C:membrane"/>
    <property type="evidence" value="ECO:0007669"/>
    <property type="project" value="UniProtKB-SubCell"/>
</dbReference>
<proteinExistence type="predicted"/>
<dbReference type="InterPro" id="IPR036259">
    <property type="entry name" value="MFS_trans_sf"/>
</dbReference>
<gene>
    <name evidence="8" type="ORF">C7999DRAFT_44178</name>
</gene>
<dbReference type="PANTHER" id="PTHR21221:SF1">
    <property type="entry name" value="UREIDOGLYCOLATE LYASE"/>
    <property type="match status" value="1"/>
</dbReference>
<dbReference type="Gene3D" id="1.20.1250.20">
    <property type="entry name" value="MFS general substrate transporter like domains"/>
    <property type="match status" value="1"/>
</dbReference>
<evidence type="ECO:0000256" key="5">
    <source>
        <dbReference type="ARBA" id="ARBA00047684"/>
    </source>
</evidence>
<evidence type="ECO:0000256" key="1">
    <source>
        <dbReference type="ARBA" id="ARBA00004141"/>
    </source>
</evidence>
<evidence type="ECO:0000313" key="8">
    <source>
        <dbReference type="EMBL" id="KAK4244107.1"/>
    </source>
</evidence>
<feature type="transmembrane region" description="Helical" evidence="7">
    <location>
        <begin position="432"/>
        <end position="452"/>
    </location>
</feature>
<dbReference type="InterPro" id="IPR011701">
    <property type="entry name" value="MFS"/>
</dbReference>
<evidence type="ECO:0008006" key="10">
    <source>
        <dbReference type="Google" id="ProtNLM"/>
    </source>
</evidence>
<feature type="transmembrane region" description="Helical" evidence="7">
    <location>
        <begin position="151"/>
        <end position="171"/>
    </location>
</feature>
<feature type="transmembrane region" description="Helical" evidence="7">
    <location>
        <begin position="369"/>
        <end position="389"/>
    </location>
</feature>
<evidence type="ECO:0000256" key="2">
    <source>
        <dbReference type="ARBA" id="ARBA00011738"/>
    </source>
</evidence>
<dbReference type="GO" id="GO:0050385">
    <property type="term" value="F:ureidoglycolate lyase activity"/>
    <property type="evidence" value="ECO:0007669"/>
    <property type="project" value="UniProtKB-EC"/>
</dbReference>
<feature type="transmembrane region" description="Helical" evidence="7">
    <location>
        <begin position="401"/>
        <end position="420"/>
    </location>
</feature>
<comment type="subunit">
    <text evidence="2">Homodimer.</text>
</comment>
<dbReference type="InterPro" id="IPR047233">
    <property type="entry name" value="UAH_cupin"/>
</dbReference>
<keyword evidence="7" id="KW-1133">Transmembrane helix</keyword>
<dbReference type="InterPro" id="IPR024060">
    <property type="entry name" value="Ureidoglycolate_lyase_dom_sf"/>
</dbReference>
<feature type="transmembrane region" description="Helical" evidence="7">
    <location>
        <begin position="191"/>
        <end position="215"/>
    </location>
</feature>
<reference evidence="8" key="2">
    <citation type="submission" date="2023-05" db="EMBL/GenBank/DDBJ databases">
        <authorList>
            <consortium name="Lawrence Berkeley National Laboratory"/>
            <person name="Steindorff A."/>
            <person name="Hensen N."/>
            <person name="Bonometti L."/>
            <person name="Westerberg I."/>
            <person name="Brannstrom I.O."/>
            <person name="Guillou S."/>
            <person name="Cros-Aarteil S."/>
            <person name="Calhoun S."/>
            <person name="Haridas S."/>
            <person name="Kuo A."/>
            <person name="Mondo S."/>
            <person name="Pangilinan J."/>
            <person name="Riley R."/>
            <person name="Labutti K."/>
            <person name="Andreopoulos B."/>
            <person name="Lipzen A."/>
            <person name="Chen C."/>
            <person name="Yanf M."/>
            <person name="Daum C."/>
            <person name="Ng V."/>
            <person name="Clum A."/>
            <person name="Ohm R."/>
            <person name="Martin F."/>
            <person name="Silar P."/>
            <person name="Natvig D."/>
            <person name="Lalanne C."/>
            <person name="Gautier V."/>
            <person name="Ament-Velasquez S.L."/>
            <person name="Kruys A."/>
            <person name="Hutchinson M.I."/>
            <person name="Powell A.J."/>
            <person name="Barry K."/>
            <person name="Miller A.N."/>
            <person name="Grigoriev I.V."/>
            <person name="Debuchy R."/>
            <person name="Gladieux P."/>
            <person name="Thoren M.H."/>
            <person name="Johannesson H."/>
        </authorList>
    </citation>
    <scope>NUCLEOTIDE SEQUENCE</scope>
    <source>
        <strain evidence="8">CBS 359.72</strain>
    </source>
</reference>
<feature type="compositionally biased region" description="Polar residues" evidence="6">
    <location>
        <begin position="272"/>
        <end position="284"/>
    </location>
</feature>
<comment type="subcellular location">
    <subcellularLocation>
        <location evidence="1">Membrane</location>
        <topology evidence="1">Multi-pass membrane protein</topology>
    </subcellularLocation>
</comment>
<protein>
    <recommendedName>
        <fullName evidence="10">Major facilitator superfamily (MFS) profile domain-containing protein</fullName>
    </recommendedName>
</protein>
<reference evidence="8" key="1">
    <citation type="journal article" date="2023" name="Mol. Phylogenet. Evol.">
        <title>Genome-scale phylogeny and comparative genomics of the fungal order Sordariales.</title>
        <authorList>
            <person name="Hensen N."/>
            <person name="Bonometti L."/>
            <person name="Westerberg I."/>
            <person name="Brannstrom I.O."/>
            <person name="Guillou S."/>
            <person name="Cros-Aarteil S."/>
            <person name="Calhoun S."/>
            <person name="Haridas S."/>
            <person name="Kuo A."/>
            <person name="Mondo S."/>
            <person name="Pangilinan J."/>
            <person name="Riley R."/>
            <person name="LaButti K."/>
            <person name="Andreopoulos B."/>
            <person name="Lipzen A."/>
            <person name="Chen C."/>
            <person name="Yan M."/>
            <person name="Daum C."/>
            <person name="Ng V."/>
            <person name="Clum A."/>
            <person name="Steindorff A."/>
            <person name="Ohm R.A."/>
            <person name="Martin F."/>
            <person name="Silar P."/>
            <person name="Natvig D.O."/>
            <person name="Lalanne C."/>
            <person name="Gautier V."/>
            <person name="Ament-Velasquez S.L."/>
            <person name="Kruys A."/>
            <person name="Hutchinson M.I."/>
            <person name="Powell A.J."/>
            <person name="Barry K."/>
            <person name="Miller A.N."/>
            <person name="Grigoriev I.V."/>
            <person name="Debuchy R."/>
            <person name="Gladieux P."/>
            <person name="Hiltunen Thoren M."/>
            <person name="Johannesson H."/>
        </authorList>
    </citation>
    <scope>NUCLEOTIDE SEQUENCE</scope>
    <source>
        <strain evidence="8">CBS 359.72</strain>
    </source>
</reference>
<keyword evidence="3" id="KW-0659">Purine metabolism</keyword>
<dbReference type="SUPFAM" id="SSF103473">
    <property type="entry name" value="MFS general substrate transporter"/>
    <property type="match status" value="1"/>
</dbReference>
<sequence>MENGRKHQDADGAQTVSWTDLPRKDQLFVITMTRLSEPLVQTSIQSYMFYQLKWFDPTLPDSVISGQAGILHASFTAAQFLTAMLWGRIADSSLFGRKTVLLIGLAGTCLSCIGFAFSTSFGQALFFRCLGGITNGNVGVLRTIYQSRAFLLLPMTFNIGVIIGPILGGVISDPAGSYPDLFGNVAFFQRFPYAAPNLVSAFFLFCALFGVWLCLEETLDIALNKPDRGLQLGRRLPTWLFRNRSTAGYTLLTNQQTELDHDGPHTARAAHSRQSSISEVPQRTKQPRRRYTQRLPFRRIFTANVIWTLTANFLLGFHLGTFNSLWFVFLSTPVYDPAEGSSGLPDALKRHLPFIFTGGLGLRPPEMGMAMAILGAIGIGLQLGVYPWLSARLGTVGSWRLFLAFFPLTYFLVPYLSLVPSVSPPPHAKDGVVVWAAIVVVLFLQVVGRTFALPAQTILVNNCTPHPSVLGTVHGIGQSDNEIVIEAVPLTREAFAPFGDVIENPRPDLHPSRAHQEPSLPFSAVVANQGSAIKYQDVSRQINLYDQAPSGRPGYAIMSMFVCAARARIADPPPPAPVAGSGPDHPPEHQPPSVFPVTVLERHPFTTQTFTPLTADPAARYLVIVAPTLPSSNNSRSGEEAPGGDRLALLPVPVNLPAFASYPRPLPGHGMPDVRRLRAFVASGTQAVTYGAGTWHAPMVALGERKGTALDFVVVQFANGVAIEDCQEVFLGDRIPGAGSAGAWRKEKYRNVPLNSYMVRCGLHSRTE</sequence>
<dbReference type="PANTHER" id="PTHR21221">
    <property type="entry name" value="UREIDOGLYCOLATE HYDROLASE"/>
    <property type="match status" value="1"/>
</dbReference>
<feature type="transmembrane region" description="Helical" evidence="7">
    <location>
        <begin position="300"/>
        <end position="320"/>
    </location>
</feature>
<dbReference type="SUPFAM" id="SSF51182">
    <property type="entry name" value="RmlC-like cupins"/>
    <property type="match status" value="1"/>
</dbReference>
<organism evidence="8 9">
    <name type="scientific">Corynascus novoguineensis</name>
    <dbReference type="NCBI Taxonomy" id="1126955"/>
    <lineage>
        <taxon>Eukaryota</taxon>
        <taxon>Fungi</taxon>
        <taxon>Dikarya</taxon>
        <taxon>Ascomycota</taxon>
        <taxon>Pezizomycotina</taxon>
        <taxon>Sordariomycetes</taxon>
        <taxon>Sordariomycetidae</taxon>
        <taxon>Sordariales</taxon>
        <taxon>Chaetomiaceae</taxon>
        <taxon>Corynascus</taxon>
    </lineage>
</organism>
<dbReference type="InterPro" id="IPR007247">
    <property type="entry name" value="Ureidogly_lyase"/>
</dbReference>
<evidence type="ECO:0000256" key="6">
    <source>
        <dbReference type="SAM" id="MobiDB-lite"/>
    </source>
</evidence>
<dbReference type="GO" id="GO:0000256">
    <property type="term" value="P:allantoin catabolic process"/>
    <property type="evidence" value="ECO:0007669"/>
    <property type="project" value="InterPro"/>
</dbReference>
<dbReference type="Pfam" id="PF04115">
    <property type="entry name" value="Ureidogly_lyase"/>
    <property type="match status" value="1"/>
</dbReference>
<dbReference type="Pfam" id="PF07690">
    <property type="entry name" value="MFS_1"/>
    <property type="match status" value="1"/>
</dbReference>
<keyword evidence="7" id="KW-0812">Transmembrane</keyword>
<dbReference type="GO" id="GO:0022857">
    <property type="term" value="F:transmembrane transporter activity"/>
    <property type="evidence" value="ECO:0007669"/>
    <property type="project" value="InterPro"/>
</dbReference>
<comment type="catalytic activity">
    <reaction evidence="5">
        <text>(S)-ureidoglycolate = urea + glyoxylate</text>
        <dbReference type="Rhea" id="RHEA:11304"/>
        <dbReference type="ChEBI" id="CHEBI:16199"/>
        <dbReference type="ChEBI" id="CHEBI:36655"/>
        <dbReference type="ChEBI" id="CHEBI:57296"/>
        <dbReference type="EC" id="4.3.2.3"/>
    </reaction>
</comment>
<accession>A0AAN7CMT2</accession>
<dbReference type="Proteomes" id="UP001303647">
    <property type="component" value="Unassembled WGS sequence"/>
</dbReference>
<dbReference type="GO" id="GO:0004848">
    <property type="term" value="F:ureidoglycolate hydrolase activity"/>
    <property type="evidence" value="ECO:0007669"/>
    <property type="project" value="InterPro"/>
</dbReference>
<dbReference type="CDD" id="cd20298">
    <property type="entry name" value="cupin_UAH"/>
    <property type="match status" value="1"/>
</dbReference>
<dbReference type="AlphaFoldDB" id="A0AAN7CMT2"/>
<evidence type="ECO:0000256" key="4">
    <source>
        <dbReference type="ARBA" id="ARBA00023239"/>
    </source>
</evidence>
<feature type="transmembrane region" description="Helical" evidence="7">
    <location>
        <begin position="99"/>
        <end position="119"/>
    </location>
</feature>
<evidence type="ECO:0000256" key="3">
    <source>
        <dbReference type="ARBA" id="ARBA00022631"/>
    </source>
</evidence>
<feature type="region of interest" description="Disordered" evidence="6">
    <location>
        <begin position="260"/>
        <end position="288"/>
    </location>
</feature>
<dbReference type="Gene3D" id="2.60.120.480">
    <property type="entry name" value="Ureidoglycolate hydrolase"/>
    <property type="match status" value="1"/>
</dbReference>
<keyword evidence="9" id="KW-1185">Reference proteome</keyword>
<feature type="transmembrane region" description="Helical" evidence="7">
    <location>
        <begin position="64"/>
        <end position="87"/>
    </location>
</feature>